<gene>
    <name evidence="2" type="ORF">K814_0126090</name>
</gene>
<organism evidence="2 3">
    <name type="scientific">Pseudomonas fluorescens LMG 5329</name>
    <dbReference type="NCBI Taxonomy" id="1324332"/>
    <lineage>
        <taxon>Bacteria</taxon>
        <taxon>Pseudomonadati</taxon>
        <taxon>Pseudomonadota</taxon>
        <taxon>Gammaproteobacteria</taxon>
        <taxon>Pseudomonadales</taxon>
        <taxon>Pseudomonadaceae</taxon>
        <taxon>Pseudomonas</taxon>
    </lineage>
</organism>
<evidence type="ECO:0000313" key="3">
    <source>
        <dbReference type="Proteomes" id="UP000030060"/>
    </source>
</evidence>
<comment type="caution">
    <text evidence="2">The sequence shown here is derived from an EMBL/GenBank/DDBJ whole genome shotgun (WGS) entry which is preliminary data.</text>
</comment>
<name>A0A0A1YT22_PSEFL</name>
<dbReference type="InterPro" id="IPR004675">
    <property type="entry name" value="AhpD_core"/>
</dbReference>
<dbReference type="NCBIfam" id="TIGR00778">
    <property type="entry name" value="ahpD_dom"/>
    <property type="match status" value="1"/>
</dbReference>
<dbReference type="EMBL" id="ASGY01000202">
    <property type="protein sequence ID" value="KGE65065.1"/>
    <property type="molecule type" value="Genomic_DNA"/>
</dbReference>
<protein>
    <submittedName>
        <fullName evidence="2">Alkylhydroperoxidase</fullName>
    </submittedName>
</protein>
<keyword evidence="2" id="KW-0575">Peroxidase</keyword>
<dbReference type="PANTHER" id="PTHR35446:SF3">
    <property type="entry name" value="CMD DOMAIN-CONTAINING PROTEIN"/>
    <property type="match status" value="1"/>
</dbReference>
<dbReference type="InterPro" id="IPR010195">
    <property type="entry name" value="Uncharacterised_peroxidase-rel"/>
</dbReference>
<dbReference type="Proteomes" id="UP000030060">
    <property type="component" value="Unassembled WGS sequence"/>
</dbReference>
<keyword evidence="2" id="KW-0560">Oxidoreductase</keyword>
<dbReference type="RefSeq" id="WP_038850264.1">
    <property type="nucleotide sequence ID" value="NZ_ASGY01000202.1"/>
</dbReference>
<dbReference type="OrthoDB" id="9808310at2"/>
<proteinExistence type="predicted"/>
<accession>A0A0A1YT22</accession>
<dbReference type="NCBIfam" id="TIGR01926">
    <property type="entry name" value="peroxid_rel"/>
    <property type="match status" value="1"/>
</dbReference>
<dbReference type="InterPro" id="IPR003779">
    <property type="entry name" value="CMD-like"/>
</dbReference>
<dbReference type="PANTHER" id="PTHR35446">
    <property type="entry name" value="SI:CH211-175M2.5"/>
    <property type="match status" value="1"/>
</dbReference>
<dbReference type="Gene3D" id="1.20.1290.10">
    <property type="entry name" value="AhpD-like"/>
    <property type="match status" value="1"/>
</dbReference>
<dbReference type="InterPro" id="IPR029032">
    <property type="entry name" value="AhpD-like"/>
</dbReference>
<sequence>MSRVEIPSRENTPPETHATLDAIGKRLGFFPNLYRLTAISPKTLAALVGMQTPLMKVLDLKTRERIALIVSEVNGCAYCVAAHTFVGLNLAKDSPEEIELARKGQSTNPKIQTIIQFAAKVAEMRGHVSEDEIACVREAGYSDAEIIEVIGLVVQFSFTNYINNVFDTDIDFPTNTLV</sequence>
<feature type="domain" description="Carboxymuconolactone decarboxylase-like" evidence="1">
    <location>
        <begin position="41"/>
        <end position="101"/>
    </location>
</feature>
<evidence type="ECO:0000259" key="1">
    <source>
        <dbReference type="Pfam" id="PF02627"/>
    </source>
</evidence>
<dbReference type="SUPFAM" id="SSF69118">
    <property type="entry name" value="AhpD-like"/>
    <property type="match status" value="1"/>
</dbReference>
<dbReference type="GO" id="GO:0051920">
    <property type="term" value="F:peroxiredoxin activity"/>
    <property type="evidence" value="ECO:0007669"/>
    <property type="project" value="InterPro"/>
</dbReference>
<dbReference type="Pfam" id="PF02627">
    <property type="entry name" value="CMD"/>
    <property type="match status" value="1"/>
</dbReference>
<reference evidence="2 3" key="1">
    <citation type="journal article" date="2013" name="Genome Announc.">
        <title>Draft Genome Sequence of Pseudomonas fluorescens LMG 5329, a White Line-Inducing Principle-Producing Bioindicator for the Mushroom Pathogen Pseudomonas tolaasii.</title>
        <authorList>
            <person name="Ghequire M.G."/>
            <person name="Rokni-Zadeh H."/>
            <person name="Zarrineh P."/>
            <person name="De Mot R."/>
        </authorList>
    </citation>
    <scope>NUCLEOTIDE SEQUENCE [LARGE SCALE GENOMIC DNA]</scope>
    <source>
        <strain evidence="2 3">LMG 5329</strain>
    </source>
</reference>
<dbReference type="AlphaFoldDB" id="A0A0A1YT22"/>
<evidence type="ECO:0000313" key="2">
    <source>
        <dbReference type="EMBL" id="KGE65065.1"/>
    </source>
</evidence>